<evidence type="ECO:0000313" key="2">
    <source>
        <dbReference type="EMBL" id="CAD8153002.1"/>
    </source>
</evidence>
<organism evidence="2 3">
    <name type="scientific">Paramecium pentaurelia</name>
    <dbReference type="NCBI Taxonomy" id="43138"/>
    <lineage>
        <taxon>Eukaryota</taxon>
        <taxon>Sar</taxon>
        <taxon>Alveolata</taxon>
        <taxon>Ciliophora</taxon>
        <taxon>Intramacronucleata</taxon>
        <taxon>Oligohymenophorea</taxon>
        <taxon>Peniculida</taxon>
        <taxon>Parameciidae</taxon>
        <taxon>Paramecium</taxon>
    </lineage>
</organism>
<comment type="caution">
    <text evidence="2">The sequence shown here is derived from an EMBL/GenBank/DDBJ whole genome shotgun (WGS) entry which is preliminary data.</text>
</comment>
<gene>
    <name evidence="2" type="ORF">PPENT_87.1.T0230349</name>
</gene>
<sequence length="301" mass="35666">MNTINEYQLQIPVTKQLEQINEQSNMEGSIILSNERLSQKQKKLEIRQITSSRLIPINNEKLPRLSLSKSPPQQLKTIRAITDYQAPSKLQTIKSFRTNTENDANIYTDDEKGKPKFRRDDKKSKTSNQKTGIYENPQNKKFIEFADQIRRLKDQLDSLQKYLNNSRKLFLVVRNIVEKRKNLRKILLKNGKDELIEFSDIEKYCSVKEFININGEQKLVDKLNISLLDDIIYANEVLENLKIQNEILDIKEMADQVLFNTNYDYNRKKLNKQVEQNIKNQLRRRLKIIFYIYGYVKIQFA</sequence>
<name>A0A8S1TNV7_9CILI</name>
<dbReference type="EMBL" id="CAJJDO010000023">
    <property type="protein sequence ID" value="CAD8153002.1"/>
    <property type="molecule type" value="Genomic_DNA"/>
</dbReference>
<feature type="compositionally biased region" description="Basic and acidic residues" evidence="1">
    <location>
        <begin position="109"/>
        <end position="124"/>
    </location>
</feature>
<dbReference type="Proteomes" id="UP000689195">
    <property type="component" value="Unassembled WGS sequence"/>
</dbReference>
<proteinExistence type="predicted"/>
<reference evidence="2" key="1">
    <citation type="submission" date="2021-01" db="EMBL/GenBank/DDBJ databases">
        <authorList>
            <consortium name="Genoscope - CEA"/>
            <person name="William W."/>
        </authorList>
    </citation>
    <scope>NUCLEOTIDE SEQUENCE</scope>
</reference>
<evidence type="ECO:0000256" key="1">
    <source>
        <dbReference type="SAM" id="MobiDB-lite"/>
    </source>
</evidence>
<dbReference type="OrthoDB" id="297593at2759"/>
<dbReference type="AlphaFoldDB" id="A0A8S1TNV7"/>
<protein>
    <submittedName>
        <fullName evidence="2">Uncharacterized protein</fullName>
    </submittedName>
</protein>
<accession>A0A8S1TNV7</accession>
<keyword evidence="3" id="KW-1185">Reference proteome</keyword>
<feature type="region of interest" description="Disordered" evidence="1">
    <location>
        <begin position="104"/>
        <end position="133"/>
    </location>
</feature>
<evidence type="ECO:0000313" key="3">
    <source>
        <dbReference type="Proteomes" id="UP000689195"/>
    </source>
</evidence>